<name>A0A1A9HZV4_9BACT</name>
<reference evidence="5 6" key="1">
    <citation type="submission" date="2016-05" db="EMBL/GenBank/DDBJ databases">
        <title>Niabella ginsenosidivorans BS26 whole genome sequencing.</title>
        <authorList>
            <person name="Im W.T."/>
            <person name="Siddiqi M.Z."/>
        </authorList>
    </citation>
    <scope>NUCLEOTIDE SEQUENCE [LARGE SCALE GENOMIC DNA]</scope>
    <source>
        <strain evidence="5 6">BS26</strain>
    </source>
</reference>
<evidence type="ECO:0000256" key="1">
    <source>
        <dbReference type="ARBA" id="ARBA00023015"/>
    </source>
</evidence>
<dbReference type="EMBL" id="CP015772">
    <property type="protein sequence ID" value="ANH80010.1"/>
    <property type="molecule type" value="Genomic_DNA"/>
</dbReference>
<protein>
    <recommendedName>
        <fullName evidence="4">HTH araC/xylS-type domain-containing protein</fullName>
    </recommendedName>
</protein>
<dbReference type="PRINTS" id="PR00032">
    <property type="entry name" value="HTHARAC"/>
</dbReference>
<dbReference type="PROSITE" id="PS01124">
    <property type="entry name" value="HTH_ARAC_FAMILY_2"/>
    <property type="match status" value="1"/>
</dbReference>
<dbReference type="PANTHER" id="PTHR47893">
    <property type="entry name" value="REGULATORY PROTEIN PCHR"/>
    <property type="match status" value="1"/>
</dbReference>
<dbReference type="GO" id="GO:0003700">
    <property type="term" value="F:DNA-binding transcription factor activity"/>
    <property type="evidence" value="ECO:0007669"/>
    <property type="project" value="InterPro"/>
</dbReference>
<accession>A0A1A9HZV4</accession>
<dbReference type="STRING" id="1176587.A8C56_02575"/>
<evidence type="ECO:0000313" key="5">
    <source>
        <dbReference type="EMBL" id="ANH80010.1"/>
    </source>
</evidence>
<dbReference type="Pfam" id="PF12833">
    <property type="entry name" value="HTH_18"/>
    <property type="match status" value="1"/>
</dbReference>
<dbReference type="KEGG" id="nia:A8C56_02575"/>
<evidence type="ECO:0000313" key="6">
    <source>
        <dbReference type="Proteomes" id="UP000077667"/>
    </source>
</evidence>
<organism evidence="5 6">
    <name type="scientific">Niabella ginsenosidivorans</name>
    <dbReference type="NCBI Taxonomy" id="1176587"/>
    <lineage>
        <taxon>Bacteria</taxon>
        <taxon>Pseudomonadati</taxon>
        <taxon>Bacteroidota</taxon>
        <taxon>Chitinophagia</taxon>
        <taxon>Chitinophagales</taxon>
        <taxon>Chitinophagaceae</taxon>
        <taxon>Niabella</taxon>
    </lineage>
</organism>
<gene>
    <name evidence="5" type="ORF">A8C56_02575</name>
</gene>
<keyword evidence="1" id="KW-0805">Transcription regulation</keyword>
<dbReference type="InterPro" id="IPR053142">
    <property type="entry name" value="PchR_regulatory_protein"/>
</dbReference>
<dbReference type="AlphaFoldDB" id="A0A1A9HZV4"/>
<evidence type="ECO:0000256" key="3">
    <source>
        <dbReference type="ARBA" id="ARBA00023163"/>
    </source>
</evidence>
<dbReference type="OrthoDB" id="669939at2"/>
<dbReference type="SMART" id="SM00342">
    <property type="entry name" value="HTH_ARAC"/>
    <property type="match status" value="1"/>
</dbReference>
<proteinExistence type="predicted"/>
<dbReference type="GO" id="GO:0043565">
    <property type="term" value="F:sequence-specific DNA binding"/>
    <property type="evidence" value="ECO:0007669"/>
    <property type="project" value="InterPro"/>
</dbReference>
<dbReference type="Proteomes" id="UP000077667">
    <property type="component" value="Chromosome"/>
</dbReference>
<dbReference type="PANTHER" id="PTHR47893:SF1">
    <property type="entry name" value="REGULATORY PROTEIN PCHR"/>
    <property type="match status" value="1"/>
</dbReference>
<dbReference type="InterPro" id="IPR009057">
    <property type="entry name" value="Homeodomain-like_sf"/>
</dbReference>
<dbReference type="RefSeq" id="WP_067751641.1">
    <property type="nucleotide sequence ID" value="NZ_CP015772.1"/>
</dbReference>
<evidence type="ECO:0000259" key="4">
    <source>
        <dbReference type="PROSITE" id="PS01124"/>
    </source>
</evidence>
<evidence type="ECO:0000256" key="2">
    <source>
        <dbReference type="ARBA" id="ARBA00023125"/>
    </source>
</evidence>
<dbReference type="Gene3D" id="1.10.10.60">
    <property type="entry name" value="Homeodomain-like"/>
    <property type="match status" value="1"/>
</dbReference>
<sequence>MDNLFEISSPNNDAFFWSTPQPHQHQSLIIPSMTSQVLSGGWGHMLFQHRQMAEYAIWYSTYSVHLRRWFKVRAGVPVIEFSFLIHNSVFQQMNTLYNSLVQETQFNIFYLPYVEDRVLFEPGLQYTTLDIHCTIPFLKQLAPYFPHVVNPFLEAIDAATTAVQIFPRHLFATQDMVYLAKRILQLLRAPVINELMLELLVKLLLCAALACKMELQLNNRIITLNEVSEVNRVSILLLKNLTEEPNLRQLARQAGMNETFLKKLFALRFHIPPYRYWHAYRMDEAFTRVINTDEALTDIALDMGFSALSNFSKAFKKYYGLAPSHYRK</sequence>
<keyword evidence="2" id="KW-0238">DNA-binding</keyword>
<keyword evidence="3" id="KW-0804">Transcription</keyword>
<dbReference type="InterPro" id="IPR020449">
    <property type="entry name" value="Tscrpt_reg_AraC-type_HTH"/>
</dbReference>
<feature type="domain" description="HTH araC/xylS-type" evidence="4">
    <location>
        <begin position="231"/>
        <end position="328"/>
    </location>
</feature>
<keyword evidence="6" id="KW-1185">Reference proteome</keyword>
<dbReference type="SUPFAM" id="SSF46689">
    <property type="entry name" value="Homeodomain-like"/>
    <property type="match status" value="2"/>
</dbReference>
<dbReference type="InterPro" id="IPR018060">
    <property type="entry name" value="HTH_AraC"/>
</dbReference>